<dbReference type="EMBL" id="AZMM01017005">
    <property type="protein sequence ID" value="ETJ27354.1"/>
    <property type="molecule type" value="Genomic_DNA"/>
</dbReference>
<name>W1XF27_9ZZZZ</name>
<gene>
    <name evidence="1" type="ORF">Q604_UNBC17005G0001</name>
</gene>
<protein>
    <submittedName>
        <fullName evidence="1">Uncharacterized protein</fullName>
    </submittedName>
</protein>
<sequence>MNQRAKDGIKQFLEALSVDTEAPE</sequence>
<reference evidence="1" key="1">
    <citation type="submission" date="2013-12" db="EMBL/GenBank/DDBJ databases">
        <title>A Varibaculum cambriense genome reconstructed from a premature infant gut community with otherwise low bacterial novelty that shifts toward anaerobic metabolism during the third week of life.</title>
        <authorList>
            <person name="Brown C.T."/>
            <person name="Sharon I."/>
            <person name="Thomas B.C."/>
            <person name="Castelle C.J."/>
            <person name="Morowitz M.J."/>
            <person name="Banfield J.F."/>
        </authorList>
    </citation>
    <scope>NUCLEOTIDE SEQUENCE</scope>
</reference>
<evidence type="ECO:0000313" key="1">
    <source>
        <dbReference type="EMBL" id="ETJ27354.1"/>
    </source>
</evidence>
<organism evidence="1">
    <name type="scientific">human gut metagenome</name>
    <dbReference type="NCBI Taxonomy" id="408170"/>
    <lineage>
        <taxon>unclassified sequences</taxon>
        <taxon>metagenomes</taxon>
        <taxon>organismal metagenomes</taxon>
    </lineage>
</organism>
<feature type="non-terminal residue" evidence="1">
    <location>
        <position position="24"/>
    </location>
</feature>
<proteinExistence type="predicted"/>
<accession>W1XF27</accession>
<comment type="caution">
    <text evidence="1">The sequence shown here is derived from an EMBL/GenBank/DDBJ whole genome shotgun (WGS) entry which is preliminary data.</text>
</comment>
<dbReference type="AlphaFoldDB" id="W1XF27"/>